<keyword evidence="3" id="KW-1185">Reference proteome</keyword>
<name>A0ABT8SDF6_9BURK</name>
<dbReference type="PROSITE" id="PS51257">
    <property type="entry name" value="PROKAR_LIPOPROTEIN"/>
    <property type="match status" value="1"/>
</dbReference>
<protein>
    <recommendedName>
        <fullName evidence="4">DUF3149 domain-containing protein</fullName>
    </recommendedName>
</protein>
<evidence type="ECO:0000313" key="2">
    <source>
        <dbReference type="EMBL" id="MDO1536448.1"/>
    </source>
</evidence>
<dbReference type="Proteomes" id="UP001169027">
    <property type="component" value="Unassembled WGS sequence"/>
</dbReference>
<organism evidence="2 3">
    <name type="scientific">Variovorax ginsengisoli</name>
    <dbReference type="NCBI Taxonomy" id="363844"/>
    <lineage>
        <taxon>Bacteria</taxon>
        <taxon>Pseudomonadati</taxon>
        <taxon>Pseudomonadota</taxon>
        <taxon>Betaproteobacteria</taxon>
        <taxon>Burkholderiales</taxon>
        <taxon>Comamonadaceae</taxon>
        <taxon>Variovorax</taxon>
    </lineage>
</organism>
<keyword evidence="1" id="KW-1133">Transmembrane helix</keyword>
<dbReference type="RefSeq" id="WP_301814507.1">
    <property type="nucleotide sequence ID" value="NZ_JAUJZH010000028.1"/>
</dbReference>
<gene>
    <name evidence="2" type="ORF">Q2T77_29610</name>
</gene>
<keyword evidence="1" id="KW-0812">Transmembrane</keyword>
<keyword evidence="1" id="KW-0472">Membrane</keyword>
<sequence>MKLNYSPLENLAAFAIAFFGGVVSSACVAAYIAMVRKRNHG</sequence>
<accession>A0ABT8SDF6</accession>
<reference evidence="2" key="1">
    <citation type="submission" date="2023-06" db="EMBL/GenBank/DDBJ databases">
        <authorList>
            <person name="Jiang Y."/>
            <person name="Liu Q."/>
        </authorList>
    </citation>
    <scope>NUCLEOTIDE SEQUENCE</scope>
    <source>
        <strain evidence="2">CGMCC 1.12090</strain>
    </source>
</reference>
<evidence type="ECO:0000313" key="3">
    <source>
        <dbReference type="Proteomes" id="UP001169027"/>
    </source>
</evidence>
<evidence type="ECO:0008006" key="4">
    <source>
        <dbReference type="Google" id="ProtNLM"/>
    </source>
</evidence>
<dbReference type="EMBL" id="JAUKVY010000028">
    <property type="protein sequence ID" value="MDO1536448.1"/>
    <property type="molecule type" value="Genomic_DNA"/>
</dbReference>
<proteinExistence type="predicted"/>
<feature type="transmembrane region" description="Helical" evidence="1">
    <location>
        <begin position="12"/>
        <end position="34"/>
    </location>
</feature>
<evidence type="ECO:0000256" key="1">
    <source>
        <dbReference type="SAM" id="Phobius"/>
    </source>
</evidence>
<comment type="caution">
    <text evidence="2">The sequence shown here is derived from an EMBL/GenBank/DDBJ whole genome shotgun (WGS) entry which is preliminary data.</text>
</comment>